<dbReference type="AlphaFoldDB" id="A0A2C9UII4"/>
<name>A0A2C9UII4_MANES</name>
<proteinExistence type="predicted"/>
<evidence type="ECO:0000313" key="1">
    <source>
        <dbReference type="EMBL" id="OAY30425.1"/>
    </source>
</evidence>
<dbReference type="EMBL" id="CM004400">
    <property type="protein sequence ID" value="OAY30425.1"/>
    <property type="molecule type" value="Genomic_DNA"/>
</dbReference>
<accession>A0A2C9UII4</accession>
<sequence length="91" mass="10516">MSFPAIFTIFCEVMELQNLTISCSCMSGYRFLWSPKKRPRRGIVVMEIHKLGLLLEHKLRLGVSLLISFVAIFVPFRRPYLTSFFGATPIF</sequence>
<protein>
    <submittedName>
        <fullName evidence="1">Uncharacterized protein</fullName>
    </submittedName>
</protein>
<organism evidence="1">
    <name type="scientific">Manihot esculenta</name>
    <name type="common">Cassava</name>
    <name type="synonym">Jatropha manihot</name>
    <dbReference type="NCBI Taxonomy" id="3983"/>
    <lineage>
        <taxon>Eukaryota</taxon>
        <taxon>Viridiplantae</taxon>
        <taxon>Streptophyta</taxon>
        <taxon>Embryophyta</taxon>
        <taxon>Tracheophyta</taxon>
        <taxon>Spermatophyta</taxon>
        <taxon>Magnoliopsida</taxon>
        <taxon>eudicotyledons</taxon>
        <taxon>Gunneridae</taxon>
        <taxon>Pentapetalae</taxon>
        <taxon>rosids</taxon>
        <taxon>fabids</taxon>
        <taxon>Malpighiales</taxon>
        <taxon>Euphorbiaceae</taxon>
        <taxon>Crotonoideae</taxon>
        <taxon>Manihoteae</taxon>
        <taxon>Manihot</taxon>
    </lineage>
</organism>
<reference evidence="1" key="1">
    <citation type="submission" date="2016-02" db="EMBL/GenBank/DDBJ databases">
        <title>WGS assembly of Manihot esculenta.</title>
        <authorList>
            <person name="Bredeson J.V."/>
            <person name="Prochnik S.E."/>
            <person name="Lyons J.B."/>
            <person name="Schmutz J."/>
            <person name="Grimwood J."/>
            <person name="Vrebalov J."/>
            <person name="Bart R.S."/>
            <person name="Amuge T."/>
            <person name="Ferguson M.E."/>
            <person name="Green R."/>
            <person name="Putnam N."/>
            <person name="Stites J."/>
            <person name="Rounsley S."/>
            <person name="Rokhsar D.S."/>
        </authorList>
    </citation>
    <scope>NUCLEOTIDE SEQUENCE [LARGE SCALE GENOMIC DNA]</scope>
    <source>
        <tissue evidence="1">Leaf</tissue>
    </source>
</reference>
<gene>
    <name evidence="1" type="ORF">MANES_14G029800</name>
</gene>